<reference evidence="1 2" key="1">
    <citation type="submission" date="2016-10" db="EMBL/GenBank/DDBJ databases">
        <authorList>
            <person name="de Groot N.N."/>
        </authorList>
    </citation>
    <scope>NUCLEOTIDE SEQUENCE [LARGE SCALE GENOMIC DNA]</scope>
    <source>
        <strain evidence="1">1</strain>
    </source>
</reference>
<dbReference type="EMBL" id="FMWO01000056">
    <property type="protein sequence ID" value="SCZ86055.1"/>
    <property type="molecule type" value="Genomic_DNA"/>
</dbReference>
<evidence type="ECO:0000313" key="2">
    <source>
        <dbReference type="Proteomes" id="UP000198729"/>
    </source>
</evidence>
<dbReference type="Proteomes" id="UP000198729">
    <property type="component" value="Unassembled WGS sequence"/>
</dbReference>
<gene>
    <name evidence="1" type="ORF">NSMM_480057</name>
</gene>
<keyword evidence="2" id="KW-1185">Reference proteome</keyword>
<accession>A0A1G5SFS8</accession>
<organism evidence="1 2">
    <name type="scientific">Nitrosomonas mobilis</name>
    <dbReference type="NCBI Taxonomy" id="51642"/>
    <lineage>
        <taxon>Bacteria</taxon>
        <taxon>Pseudomonadati</taxon>
        <taxon>Pseudomonadota</taxon>
        <taxon>Betaproteobacteria</taxon>
        <taxon>Nitrosomonadales</taxon>
        <taxon>Nitrosomonadaceae</taxon>
        <taxon>Nitrosomonas</taxon>
    </lineage>
</organism>
<dbReference type="STRING" id="51642.NSMM_480057"/>
<protein>
    <submittedName>
        <fullName evidence="1">Uncharacterized protein</fullName>
    </submittedName>
</protein>
<sequence>MIRPLIVSVSAKHFYKHHWCGLWFDPFIFVKRKCCVFGTLWHISGWKKLIVTLCYFTQIKEY</sequence>
<name>A0A1G5SFS8_9PROT</name>
<evidence type="ECO:0000313" key="1">
    <source>
        <dbReference type="EMBL" id="SCZ86055.1"/>
    </source>
</evidence>
<proteinExistence type="predicted"/>
<dbReference type="AlphaFoldDB" id="A0A1G5SFS8"/>